<feature type="transmembrane region" description="Helical" evidence="1">
    <location>
        <begin position="163"/>
        <end position="179"/>
    </location>
</feature>
<evidence type="ECO:0000313" key="3">
    <source>
        <dbReference type="Proteomes" id="UP000606172"/>
    </source>
</evidence>
<feature type="transmembrane region" description="Helical" evidence="1">
    <location>
        <begin position="108"/>
        <end position="128"/>
    </location>
</feature>
<dbReference type="AlphaFoldDB" id="A0A919RPI7"/>
<accession>A0A919RPI7</accession>
<keyword evidence="1" id="KW-0472">Membrane</keyword>
<organism evidence="2 3">
    <name type="scientific">Sinosporangium siamense</name>
    <dbReference type="NCBI Taxonomy" id="1367973"/>
    <lineage>
        <taxon>Bacteria</taxon>
        <taxon>Bacillati</taxon>
        <taxon>Actinomycetota</taxon>
        <taxon>Actinomycetes</taxon>
        <taxon>Streptosporangiales</taxon>
        <taxon>Streptosporangiaceae</taxon>
        <taxon>Sinosporangium</taxon>
    </lineage>
</organism>
<dbReference type="Proteomes" id="UP000606172">
    <property type="component" value="Unassembled WGS sequence"/>
</dbReference>
<evidence type="ECO:0000313" key="2">
    <source>
        <dbReference type="EMBL" id="GII96269.1"/>
    </source>
</evidence>
<feature type="transmembrane region" description="Helical" evidence="1">
    <location>
        <begin position="191"/>
        <end position="222"/>
    </location>
</feature>
<feature type="transmembrane region" description="Helical" evidence="1">
    <location>
        <begin position="392"/>
        <end position="412"/>
    </location>
</feature>
<keyword evidence="1" id="KW-0812">Transmembrane</keyword>
<feature type="transmembrane region" description="Helical" evidence="1">
    <location>
        <begin position="6"/>
        <end position="28"/>
    </location>
</feature>
<feature type="transmembrane region" description="Helical" evidence="1">
    <location>
        <begin position="424"/>
        <end position="445"/>
    </location>
</feature>
<gene>
    <name evidence="2" type="ORF">Ssi02_65000</name>
</gene>
<feature type="transmembrane region" description="Helical" evidence="1">
    <location>
        <begin position="457"/>
        <end position="478"/>
    </location>
</feature>
<protein>
    <submittedName>
        <fullName evidence="2">Uncharacterized protein</fullName>
    </submittedName>
</protein>
<sequence length="501" mass="54579">MYGTAAATGVAWIGVMLARLFAGGAIGLAEQGDGKRLLCTFGVANARPWNADMWRHIYTTWVPHTWYGETCGADGSGEVYHSTQIWILWLAKLIHGPLGLPGALDTRAVGVVGAVFVGVLCGLFVLVLPGALRLRVLMSSAFGLVYADSAFAGYFISPFAEPAALLGLGALVFALLLLWRKGRATWPRLLLVLACALFTIAAKIQLASFVIPVAIAVVWLPHRGSARWWPRRGVVVRAVTRRAPALLVSLALAGSTGYYLLQQPKRQTEVAIYDVVFGSILHDNPSAVADLRDLGLPPHLAKAADTNIISANSIARTPDYPHFHKVVTPATIAYFYLAHPAHALRVFGWGLEGIAEMETHYLGSYPPDSGQPPGAREQRVRVYGFLWGVFRFAPGLLVVLWVLLFCLGLLVVRRRTLTMAESAIGRLAVITPIMIITQMGVVLLGEGRIEATRHQTYVTFLTALAIPLAALCVRYLVIRMRPVSRQERAPGFDRHPTLTSR</sequence>
<evidence type="ECO:0000256" key="1">
    <source>
        <dbReference type="SAM" id="Phobius"/>
    </source>
</evidence>
<dbReference type="EMBL" id="BOOW01000043">
    <property type="protein sequence ID" value="GII96269.1"/>
    <property type="molecule type" value="Genomic_DNA"/>
</dbReference>
<name>A0A919RPI7_9ACTN</name>
<reference evidence="2" key="1">
    <citation type="submission" date="2021-01" db="EMBL/GenBank/DDBJ databases">
        <title>Whole genome shotgun sequence of Sinosporangium siamense NBRC 109515.</title>
        <authorList>
            <person name="Komaki H."/>
            <person name="Tamura T."/>
        </authorList>
    </citation>
    <scope>NUCLEOTIDE SEQUENCE</scope>
    <source>
        <strain evidence="2">NBRC 109515</strain>
    </source>
</reference>
<keyword evidence="3" id="KW-1185">Reference proteome</keyword>
<comment type="caution">
    <text evidence="2">The sequence shown here is derived from an EMBL/GenBank/DDBJ whole genome shotgun (WGS) entry which is preliminary data.</text>
</comment>
<keyword evidence="1" id="KW-1133">Transmembrane helix</keyword>
<proteinExistence type="predicted"/>